<dbReference type="OrthoDB" id="5902043at2"/>
<evidence type="ECO:0000313" key="2">
    <source>
        <dbReference type="Proteomes" id="UP000190162"/>
    </source>
</evidence>
<name>A0A1T4WF01_9GAMM</name>
<gene>
    <name evidence="1" type="ORF">SAMN02745132_04896</name>
</gene>
<proteinExistence type="predicted"/>
<dbReference type="RefSeq" id="WP_078754834.1">
    <property type="nucleotide sequence ID" value="NZ_FUXU01000211.1"/>
</dbReference>
<protein>
    <submittedName>
        <fullName evidence="1">Uncharacterized protein</fullName>
    </submittedName>
</protein>
<organism evidence="1 2">
    <name type="scientific">Enterovibrio nigricans DSM 22720</name>
    <dbReference type="NCBI Taxonomy" id="1121868"/>
    <lineage>
        <taxon>Bacteria</taxon>
        <taxon>Pseudomonadati</taxon>
        <taxon>Pseudomonadota</taxon>
        <taxon>Gammaproteobacteria</taxon>
        <taxon>Vibrionales</taxon>
        <taxon>Vibrionaceae</taxon>
        <taxon>Enterovibrio</taxon>
    </lineage>
</organism>
<dbReference type="Proteomes" id="UP000190162">
    <property type="component" value="Unassembled WGS sequence"/>
</dbReference>
<evidence type="ECO:0000313" key="1">
    <source>
        <dbReference type="EMBL" id="SKA75588.1"/>
    </source>
</evidence>
<feature type="non-terminal residue" evidence="1">
    <location>
        <position position="124"/>
    </location>
</feature>
<accession>A0A1T4WF01</accession>
<dbReference type="EMBL" id="FUXU01000211">
    <property type="protein sequence ID" value="SKA75588.1"/>
    <property type="molecule type" value="Genomic_DNA"/>
</dbReference>
<reference evidence="2" key="1">
    <citation type="submission" date="2017-02" db="EMBL/GenBank/DDBJ databases">
        <authorList>
            <person name="Varghese N."/>
            <person name="Submissions S."/>
        </authorList>
    </citation>
    <scope>NUCLEOTIDE SEQUENCE [LARGE SCALE GENOMIC DNA]</scope>
    <source>
        <strain evidence="2">DSM 22720</strain>
    </source>
</reference>
<dbReference type="AlphaFoldDB" id="A0A1T4WF01"/>
<sequence length="124" mass="13164">MSGNEVGVDGAFDSAASDDWGAFESVLTQLEQEEKASETQEADTGAEIDEKSMTVILGGLFGMVEKMTGAIAGVPFAFDEDQKQSVIEAAIPVMESHGEARWVTFFGKYAQEGALLIAVIVLVV</sequence>
<keyword evidence="2" id="KW-1185">Reference proteome</keyword>